<reference evidence="11 12" key="1">
    <citation type="submission" date="2024-09" db="EMBL/GenBank/DDBJ databases">
        <title>Laminarin stimulates single cell rates of sulfate reduction while oxygen inhibits transcriptomic activity in coastal marine sediment.</title>
        <authorList>
            <person name="Lindsay M."/>
            <person name="Orcutt B."/>
            <person name="Emerson D."/>
            <person name="Stepanauskas R."/>
            <person name="D'Angelo T."/>
        </authorList>
    </citation>
    <scope>NUCLEOTIDE SEQUENCE [LARGE SCALE GENOMIC DNA]</scope>
    <source>
        <strain evidence="11">SAG AM-311-K15</strain>
    </source>
</reference>
<protein>
    <recommendedName>
        <fullName evidence="7 9">Uroporphyrinogen-III synthase</fullName>
        <ecNumber evidence="3 9">4.2.1.75</ecNumber>
    </recommendedName>
</protein>
<organism evidence="11 12">
    <name type="scientific">candidate division CSSED10-310 bacterium</name>
    <dbReference type="NCBI Taxonomy" id="2855610"/>
    <lineage>
        <taxon>Bacteria</taxon>
        <taxon>Bacteria division CSSED10-310</taxon>
    </lineage>
</organism>
<gene>
    <name evidence="11" type="ORF">ACFL27_22760</name>
</gene>
<evidence type="ECO:0000313" key="12">
    <source>
        <dbReference type="Proteomes" id="UP001594351"/>
    </source>
</evidence>
<evidence type="ECO:0000256" key="7">
    <source>
        <dbReference type="ARBA" id="ARBA00040167"/>
    </source>
</evidence>
<evidence type="ECO:0000256" key="6">
    <source>
        <dbReference type="ARBA" id="ARBA00037589"/>
    </source>
</evidence>
<comment type="function">
    <text evidence="6 9">Catalyzes cyclization of the linear tetrapyrrole, hydroxymethylbilane, to the macrocyclic uroporphyrinogen III.</text>
</comment>
<evidence type="ECO:0000256" key="5">
    <source>
        <dbReference type="ARBA" id="ARBA00023244"/>
    </source>
</evidence>
<keyword evidence="12" id="KW-1185">Reference proteome</keyword>
<accession>A0ABV6Z3J8</accession>
<dbReference type="InterPro" id="IPR036108">
    <property type="entry name" value="4pyrrol_syn_uPrphyn_synt_sf"/>
</dbReference>
<evidence type="ECO:0000256" key="1">
    <source>
        <dbReference type="ARBA" id="ARBA00004772"/>
    </source>
</evidence>
<dbReference type="InterPro" id="IPR039793">
    <property type="entry name" value="UROS/Hem4"/>
</dbReference>
<dbReference type="EMBL" id="JBHPBY010000407">
    <property type="protein sequence ID" value="MFC1853029.1"/>
    <property type="molecule type" value="Genomic_DNA"/>
</dbReference>
<dbReference type="PANTHER" id="PTHR38042:SF1">
    <property type="entry name" value="UROPORPHYRINOGEN-III SYNTHASE, CHLOROPLASTIC"/>
    <property type="match status" value="1"/>
</dbReference>
<evidence type="ECO:0000259" key="10">
    <source>
        <dbReference type="Pfam" id="PF02602"/>
    </source>
</evidence>
<dbReference type="SUPFAM" id="SSF69618">
    <property type="entry name" value="HemD-like"/>
    <property type="match status" value="1"/>
</dbReference>
<proteinExistence type="inferred from homology"/>
<evidence type="ECO:0000256" key="2">
    <source>
        <dbReference type="ARBA" id="ARBA00008133"/>
    </source>
</evidence>
<comment type="catalytic activity">
    <reaction evidence="8 9">
        <text>hydroxymethylbilane = uroporphyrinogen III + H2O</text>
        <dbReference type="Rhea" id="RHEA:18965"/>
        <dbReference type="ChEBI" id="CHEBI:15377"/>
        <dbReference type="ChEBI" id="CHEBI:57308"/>
        <dbReference type="ChEBI" id="CHEBI:57845"/>
        <dbReference type="EC" id="4.2.1.75"/>
    </reaction>
</comment>
<comment type="similarity">
    <text evidence="2 9">Belongs to the uroporphyrinogen-III synthase family.</text>
</comment>
<name>A0ABV6Z3J8_UNCC1</name>
<dbReference type="Gene3D" id="3.40.50.10090">
    <property type="match status" value="2"/>
</dbReference>
<dbReference type="EC" id="4.2.1.75" evidence="3 9"/>
<keyword evidence="4 9" id="KW-0456">Lyase</keyword>
<keyword evidence="5 9" id="KW-0627">Porphyrin biosynthesis</keyword>
<comment type="pathway">
    <text evidence="1 9">Porphyrin-containing compound metabolism; protoporphyrin-IX biosynthesis; coproporphyrinogen-III from 5-aminolevulinate: step 3/4.</text>
</comment>
<feature type="domain" description="Tetrapyrrole biosynthesis uroporphyrinogen III synthase" evidence="10">
    <location>
        <begin position="22"/>
        <end position="256"/>
    </location>
</feature>
<evidence type="ECO:0000256" key="8">
    <source>
        <dbReference type="ARBA" id="ARBA00048617"/>
    </source>
</evidence>
<evidence type="ECO:0000256" key="4">
    <source>
        <dbReference type="ARBA" id="ARBA00023239"/>
    </source>
</evidence>
<sequence>MKQTILKGMTIIITRPEKQSDSLRKPLLELGATVLSCPTISIEPPPDEQSLKAALADIHTYDWLIFTSVNGVQFFTQYIEDMTAFRSLLGQQNKPKIAVIGPATAQALAKMDVTVSLIPEKFVAEALVDMFRQKYDTLQGMHFLLPRADRARSLLSDELRKLGAAVTDVVAYCTRPAAHFPAACRQLIQQHKVDLFIFTSSSTVEDFFELLDNEEIYLQKSKLKAISIGPITSRTLRSFGISPYIEARDYTVPGLLDAIIERYQP</sequence>
<evidence type="ECO:0000313" key="11">
    <source>
        <dbReference type="EMBL" id="MFC1853029.1"/>
    </source>
</evidence>
<dbReference type="InterPro" id="IPR003754">
    <property type="entry name" value="4pyrrol_synth_uPrphyn_synth"/>
</dbReference>
<dbReference type="CDD" id="cd06578">
    <property type="entry name" value="HemD"/>
    <property type="match status" value="1"/>
</dbReference>
<evidence type="ECO:0000256" key="3">
    <source>
        <dbReference type="ARBA" id="ARBA00013109"/>
    </source>
</evidence>
<dbReference type="PANTHER" id="PTHR38042">
    <property type="entry name" value="UROPORPHYRINOGEN-III SYNTHASE, CHLOROPLASTIC"/>
    <property type="match status" value="1"/>
</dbReference>
<dbReference type="Pfam" id="PF02602">
    <property type="entry name" value="HEM4"/>
    <property type="match status" value="1"/>
</dbReference>
<dbReference type="Proteomes" id="UP001594351">
    <property type="component" value="Unassembled WGS sequence"/>
</dbReference>
<comment type="caution">
    <text evidence="11">The sequence shown here is derived from an EMBL/GenBank/DDBJ whole genome shotgun (WGS) entry which is preliminary data.</text>
</comment>
<evidence type="ECO:0000256" key="9">
    <source>
        <dbReference type="RuleBase" id="RU366031"/>
    </source>
</evidence>